<accession>A0A1Q2M4D6</accession>
<dbReference type="InterPro" id="IPR003399">
    <property type="entry name" value="Mce/MlaD"/>
</dbReference>
<feature type="domain" description="Mce/MlaD" evidence="1">
    <location>
        <begin position="37"/>
        <end position="102"/>
    </location>
</feature>
<dbReference type="PANTHER" id="PTHR36698:SF3">
    <property type="entry name" value="ABC-TYPE TRANSPORT AUXILIARY LIPOPROTEIN COMPONENT DOMAIN-CONTAINING PROTEIN"/>
    <property type="match status" value="1"/>
</dbReference>
<organism evidence="2 3">
    <name type="scientific">Microbulbifer agarilyticus</name>
    <dbReference type="NCBI Taxonomy" id="260552"/>
    <lineage>
        <taxon>Bacteria</taxon>
        <taxon>Pseudomonadati</taxon>
        <taxon>Pseudomonadota</taxon>
        <taxon>Gammaproteobacteria</taxon>
        <taxon>Cellvibrionales</taxon>
        <taxon>Microbulbiferaceae</taxon>
        <taxon>Microbulbifer</taxon>
    </lineage>
</organism>
<evidence type="ECO:0000313" key="3">
    <source>
        <dbReference type="Proteomes" id="UP000188219"/>
    </source>
</evidence>
<name>A0A1Q2M4D6_9GAMM</name>
<protein>
    <recommendedName>
        <fullName evidence="1">Mce/MlaD domain-containing protein</fullName>
    </recommendedName>
</protein>
<evidence type="ECO:0000259" key="1">
    <source>
        <dbReference type="Pfam" id="PF02470"/>
    </source>
</evidence>
<dbReference type="STRING" id="260552.Mag101_07970"/>
<evidence type="ECO:0000313" key="2">
    <source>
        <dbReference type="EMBL" id="AQQ67584.1"/>
    </source>
</evidence>
<dbReference type="Pfam" id="PF02470">
    <property type="entry name" value="MlaD"/>
    <property type="match status" value="1"/>
</dbReference>
<sequence length="317" mass="33827">MSISIANRARILFAVALVLVVLAAWLYSQLASGRQTTYEIVTQDPVSGLIVGAPVEFHGVDVGHVTSVELTGPTSVRILLEVKNDTPITKATVATITARGLATRGFTGYVYILLNNSGSDQGSLIPAPGARYARIPSTPSRSVNLDTAISQVNQNVQALTELVRTLLNQDTITALQHTAENLQQVTRVLATNQEQLSAIITNSEQATRKLGPLLDSTSDTLNALQQVSQMLASNQQRLNTIIANTEQASGQLGPLLDSSTNSINALQQQVLPQAYRTMATLNQLSNSITRLTDKINRDPSVLIRGSAAPPLGPGESE</sequence>
<dbReference type="EMBL" id="CP019650">
    <property type="protein sequence ID" value="AQQ67584.1"/>
    <property type="molecule type" value="Genomic_DNA"/>
</dbReference>
<reference evidence="2" key="1">
    <citation type="submission" date="2017-02" db="EMBL/GenBank/DDBJ databases">
        <title>Genome of Microbulbifer agarilyticus GP101.</title>
        <authorList>
            <person name="Jung J."/>
            <person name="Bae S.S."/>
            <person name="Baek K."/>
        </authorList>
    </citation>
    <scope>NUCLEOTIDE SEQUENCE [LARGE SCALE GENOMIC DNA]</scope>
    <source>
        <strain evidence="2">GP101</strain>
    </source>
</reference>
<gene>
    <name evidence="2" type="ORF">Mag101_07970</name>
</gene>
<dbReference type="PANTHER" id="PTHR36698">
    <property type="entry name" value="BLL5892 PROTEIN"/>
    <property type="match status" value="1"/>
</dbReference>
<dbReference type="KEGG" id="maga:Mag101_07970"/>
<dbReference type="OrthoDB" id="9806984at2"/>
<dbReference type="RefSeq" id="WP_077403189.1">
    <property type="nucleotide sequence ID" value="NZ_CP019650.1"/>
</dbReference>
<dbReference type="AlphaFoldDB" id="A0A1Q2M4D6"/>
<keyword evidence="3" id="KW-1185">Reference proteome</keyword>
<dbReference type="eggNOG" id="COG1463">
    <property type="taxonomic scope" value="Bacteria"/>
</dbReference>
<dbReference type="Proteomes" id="UP000188219">
    <property type="component" value="Chromosome"/>
</dbReference>
<proteinExistence type="predicted"/>